<proteinExistence type="predicted"/>
<feature type="region of interest" description="Disordered" evidence="1">
    <location>
        <begin position="87"/>
        <end position="126"/>
    </location>
</feature>
<name>A0A7S0EHB3_9CRYP</name>
<evidence type="ECO:0000313" key="2">
    <source>
        <dbReference type="EMBL" id="CAD8483609.1"/>
    </source>
</evidence>
<feature type="region of interest" description="Disordered" evidence="1">
    <location>
        <begin position="1"/>
        <end position="24"/>
    </location>
</feature>
<evidence type="ECO:0000256" key="1">
    <source>
        <dbReference type="SAM" id="MobiDB-lite"/>
    </source>
</evidence>
<dbReference type="AlphaFoldDB" id="A0A7S0EHB3"/>
<gene>
    <name evidence="2" type="ORF">HPHI1048_LOCUS10186</name>
</gene>
<protein>
    <submittedName>
        <fullName evidence="2">Uncharacterized protein</fullName>
    </submittedName>
</protein>
<organism evidence="2">
    <name type="scientific">Hanusia phi</name>
    <dbReference type="NCBI Taxonomy" id="3032"/>
    <lineage>
        <taxon>Eukaryota</taxon>
        <taxon>Cryptophyceae</taxon>
        <taxon>Pyrenomonadales</taxon>
        <taxon>Geminigeraceae</taxon>
        <taxon>Hanusia</taxon>
    </lineage>
</organism>
<dbReference type="EMBL" id="HBEO01014960">
    <property type="protein sequence ID" value="CAD8483609.1"/>
    <property type="molecule type" value="Transcribed_RNA"/>
</dbReference>
<reference evidence="2" key="1">
    <citation type="submission" date="2021-01" db="EMBL/GenBank/DDBJ databases">
        <authorList>
            <person name="Corre E."/>
            <person name="Pelletier E."/>
            <person name="Niang G."/>
            <person name="Scheremetjew M."/>
            <person name="Finn R."/>
            <person name="Kale V."/>
            <person name="Holt S."/>
            <person name="Cochrane G."/>
            <person name="Meng A."/>
            <person name="Brown T."/>
            <person name="Cohen L."/>
        </authorList>
    </citation>
    <scope>NUCLEOTIDE SEQUENCE</scope>
    <source>
        <strain evidence="2">CCMP325</strain>
    </source>
</reference>
<sequence>MMSGDPMLVKKEKLPKSKRPPSLPKCAGNQPMYCTYEFCPNPTHTSGGSWKFVTAETRAGNRDWTQYIGRLFCNACFTQFATKGAMERLGRNRQGPAEADLPSSPSKKRRRDSEPEHLNHPSLAADQTYLPFAAESSLSASLPAI</sequence>
<accession>A0A7S0EHB3</accession>